<dbReference type="Proteomes" id="UP000587070">
    <property type="component" value="Unassembled WGS sequence"/>
</dbReference>
<keyword evidence="4 8" id="KW-0808">Transferase</keyword>
<comment type="caution">
    <text evidence="8">The sequence shown here is derived from an EMBL/GenBank/DDBJ whole genome shotgun (WGS) entry which is preliminary data.</text>
</comment>
<organism evidence="8 9">
    <name type="scientific">Rhodocyclus tenuis</name>
    <name type="common">Rhodospirillum tenue</name>
    <dbReference type="NCBI Taxonomy" id="1066"/>
    <lineage>
        <taxon>Bacteria</taxon>
        <taxon>Pseudomonadati</taxon>
        <taxon>Pseudomonadota</taxon>
        <taxon>Betaproteobacteria</taxon>
        <taxon>Rhodocyclales</taxon>
        <taxon>Rhodocyclaceae</taxon>
        <taxon>Rhodocyclus</taxon>
    </lineage>
</organism>
<keyword evidence="3 8" id="KW-0489">Methyltransferase</keyword>
<dbReference type="GO" id="GO:0009307">
    <property type="term" value="P:DNA restriction-modification system"/>
    <property type="evidence" value="ECO:0007669"/>
    <property type="project" value="InterPro"/>
</dbReference>
<feature type="binding site" evidence="7">
    <location>
        <position position="186"/>
    </location>
    <ligand>
        <name>S-adenosyl-L-methionine</name>
        <dbReference type="ChEBI" id="CHEBI:59789"/>
    </ligand>
</feature>
<evidence type="ECO:0000256" key="1">
    <source>
        <dbReference type="ARBA" id="ARBA00006594"/>
    </source>
</evidence>
<feature type="binding site" evidence="7">
    <location>
        <position position="21"/>
    </location>
    <ligand>
        <name>S-adenosyl-L-methionine</name>
        <dbReference type="ChEBI" id="CHEBI:59789"/>
    </ligand>
</feature>
<keyword evidence="9" id="KW-1185">Reference proteome</keyword>
<reference evidence="8 9" key="1">
    <citation type="submission" date="2020-08" db="EMBL/GenBank/DDBJ databases">
        <title>Genome sequencing of Purple Non-Sulfur Bacteria from various extreme environments.</title>
        <authorList>
            <person name="Mayer M."/>
        </authorList>
    </citation>
    <scope>NUCLEOTIDE SEQUENCE [LARGE SCALE GENOMIC DNA]</scope>
    <source>
        <strain evidence="8 9">2761</strain>
    </source>
</reference>
<name>A0A840FYN9_RHOTE</name>
<comment type="similarity">
    <text evidence="1">Belongs to the N(4)/N(6)-methyltransferase family.</text>
</comment>
<dbReference type="InterPro" id="IPR029063">
    <property type="entry name" value="SAM-dependent_MTases_sf"/>
</dbReference>
<comment type="catalytic activity">
    <reaction evidence="6">
        <text>a 2'-deoxyadenosine in DNA + S-adenosyl-L-methionine = an N(6)-methyl-2'-deoxyadenosine in DNA + S-adenosyl-L-homocysteine + H(+)</text>
        <dbReference type="Rhea" id="RHEA:15197"/>
        <dbReference type="Rhea" id="RHEA-COMP:12418"/>
        <dbReference type="Rhea" id="RHEA-COMP:12419"/>
        <dbReference type="ChEBI" id="CHEBI:15378"/>
        <dbReference type="ChEBI" id="CHEBI:57856"/>
        <dbReference type="ChEBI" id="CHEBI:59789"/>
        <dbReference type="ChEBI" id="CHEBI:90615"/>
        <dbReference type="ChEBI" id="CHEBI:90616"/>
        <dbReference type="EC" id="2.1.1.72"/>
    </reaction>
</comment>
<evidence type="ECO:0000313" key="9">
    <source>
        <dbReference type="Proteomes" id="UP000587070"/>
    </source>
</evidence>
<keyword evidence="5" id="KW-0949">S-adenosyl-L-methionine</keyword>
<accession>A0A840FYN9</accession>
<dbReference type="InterPro" id="IPR023095">
    <property type="entry name" value="Ade_MeTrfase_dom_2"/>
</dbReference>
<dbReference type="GO" id="GO:0043565">
    <property type="term" value="F:sequence-specific DNA binding"/>
    <property type="evidence" value="ECO:0007669"/>
    <property type="project" value="TreeGrafter"/>
</dbReference>
<dbReference type="GO" id="GO:0032259">
    <property type="term" value="P:methylation"/>
    <property type="evidence" value="ECO:0007669"/>
    <property type="project" value="UniProtKB-KW"/>
</dbReference>
<dbReference type="PANTHER" id="PTHR30481">
    <property type="entry name" value="DNA ADENINE METHYLASE"/>
    <property type="match status" value="1"/>
</dbReference>
<protein>
    <recommendedName>
        <fullName evidence="2">site-specific DNA-methyltransferase (adenine-specific)</fullName>
        <ecNumber evidence="2">2.1.1.72</ecNumber>
    </recommendedName>
</protein>
<evidence type="ECO:0000256" key="2">
    <source>
        <dbReference type="ARBA" id="ARBA00011900"/>
    </source>
</evidence>
<feature type="binding site" evidence="7">
    <location>
        <position position="63"/>
    </location>
    <ligand>
        <name>S-adenosyl-L-methionine</name>
        <dbReference type="ChEBI" id="CHEBI:59789"/>
    </ligand>
</feature>
<dbReference type="Gene3D" id="1.10.1020.10">
    <property type="entry name" value="Adenine-specific Methyltransferase, Domain 2"/>
    <property type="match status" value="1"/>
</dbReference>
<sequence length="273" mass="31022">MEETRFFSTSASPIIPWMGGKRRLADRLIPLFPPHDCYVEVFCGGGALYFLRPLPAQCEVINDINGELVNLYRVVQHHLEEFVRQFKWALSSRQVFKWAQMAAPETLTDIQRAARFFYLQHHAFAGKVSGQNFGTATTAPAVNLLRIEENLSAAHLRLAGGTTVENLPWDECVRRYDRVHTFFYMDPPYWETEGYGVPFLWEQYEAIAEAMRSCKGKVMLSINDHPDIRACFADFQMHELGIKYSVANAQGAPKESGELVITNYEAGLMGGLF</sequence>
<dbReference type="GO" id="GO:0006298">
    <property type="term" value="P:mismatch repair"/>
    <property type="evidence" value="ECO:0007669"/>
    <property type="project" value="TreeGrafter"/>
</dbReference>
<dbReference type="SUPFAM" id="SSF53335">
    <property type="entry name" value="S-adenosyl-L-methionine-dependent methyltransferases"/>
    <property type="match status" value="1"/>
</dbReference>
<dbReference type="PIRSF" id="PIRSF000398">
    <property type="entry name" value="M_m6A_EcoRV"/>
    <property type="match status" value="1"/>
</dbReference>
<gene>
    <name evidence="8" type="ORF">GGD90_001608</name>
</gene>
<dbReference type="PRINTS" id="PR00505">
    <property type="entry name" value="D12N6MTFRASE"/>
</dbReference>
<evidence type="ECO:0000256" key="5">
    <source>
        <dbReference type="ARBA" id="ARBA00022691"/>
    </source>
</evidence>
<dbReference type="PANTHER" id="PTHR30481:SF4">
    <property type="entry name" value="SITE-SPECIFIC DNA-METHYLTRANSFERASE (ADENINE-SPECIFIC)"/>
    <property type="match status" value="1"/>
</dbReference>
<dbReference type="Gene3D" id="3.40.50.150">
    <property type="entry name" value="Vaccinia Virus protein VP39"/>
    <property type="match status" value="1"/>
</dbReference>
<dbReference type="InterPro" id="IPR012327">
    <property type="entry name" value="MeTrfase_D12"/>
</dbReference>
<dbReference type="Pfam" id="PF02086">
    <property type="entry name" value="MethyltransfD12"/>
    <property type="match status" value="1"/>
</dbReference>
<evidence type="ECO:0000256" key="7">
    <source>
        <dbReference type="PIRSR" id="PIRSR000398-1"/>
    </source>
</evidence>
<feature type="binding site" evidence="7">
    <location>
        <position position="17"/>
    </location>
    <ligand>
        <name>S-adenosyl-L-methionine</name>
        <dbReference type="ChEBI" id="CHEBI:59789"/>
    </ligand>
</feature>
<dbReference type="EMBL" id="JACIGE010000005">
    <property type="protein sequence ID" value="MBB4247237.1"/>
    <property type="molecule type" value="Genomic_DNA"/>
</dbReference>
<dbReference type="GO" id="GO:1904047">
    <property type="term" value="F:S-adenosyl-L-methionine binding"/>
    <property type="evidence" value="ECO:0007669"/>
    <property type="project" value="TreeGrafter"/>
</dbReference>
<dbReference type="RefSeq" id="WP_228273681.1">
    <property type="nucleotide sequence ID" value="NZ_JACIGE010000005.1"/>
</dbReference>
<dbReference type="AlphaFoldDB" id="A0A840FYN9"/>
<evidence type="ECO:0000256" key="6">
    <source>
        <dbReference type="ARBA" id="ARBA00047942"/>
    </source>
</evidence>
<proteinExistence type="inferred from homology"/>
<dbReference type="EC" id="2.1.1.72" evidence="2"/>
<dbReference type="GO" id="GO:0009007">
    <property type="term" value="F:site-specific DNA-methyltransferase (adenine-specific) activity"/>
    <property type="evidence" value="ECO:0007669"/>
    <property type="project" value="UniProtKB-EC"/>
</dbReference>
<evidence type="ECO:0000313" key="8">
    <source>
        <dbReference type="EMBL" id="MBB4247237.1"/>
    </source>
</evidence>
<evidence type="ECO:0000256" key="3">
    <source>
        <dbReference type="ARBA" id="ARBA00022603"/>
    </source>
</evidence>
<evidence type="ECO:0000256" key="4">
    <source>
        <dbReference type="ARBA" id="ARBA00022679"/>
    </source>
</evidence>
<dbReference type="InterPro" id="IPR012263">
    <property type="entry name" value="M_m6A_EcoRV"/>
</dbReference>